<name>A0A368FDL9_ANCCA</name>
<organism evidence="1 2">
    <name type="scientific">Ancylostoma caninum</name>
    <name type="common">Dog hookworm</name>
    <dbReference type="NCBI Taxonomy" id="29170"/>
    <lineage>
        <taxon>Eukaryota</taxon>
        <taxon>Metazoa</taxon>
        <taxon>Ecdysozoa</taxon>
        <taxon>Nematoda</taxon>
        <taxon>Chromadorea</taxon>
        <taxon>Rhabditida</taxon>
        <taxon>Rhabditina</taxon>
        <taxon>Rhabditomorpha</taxon>
        <taxon>Strongyloidea</taxon>
        <taxon>Ancylostomatidae</taxon>
        <taxon>Ancylostomatinae</taxon>
        <taxon>Ancylostoma</taxon>
    </lineage>
</organism>
<protein>
    <submittedName>
        <fullName evidence="1">Uncharacterized protein</fullName>
    </submittedName>
</protein>
<reference evidence="1 2" key="1">
    <citation type="submission" date="2014-10" db="EMBL/GenBank/DDBJ databases">
        <title>Draft genome of the hookworm Ancylostoma caninum.</title>
        <authorList>
            <person name="Mitreva M."/>
        </authorList>
    </citation>
    <scope>NUCLEOTIDE SEQUENCE [LARGE SCALE GENOMIC DNA]</scope>
    <source>
        <strain evidence="1 2">Baltimore</strain>
    </source>
</reference>
<evidence type="ECO:0000313" key="2">
    <source>
        <dbReference type="Proteomes" id="UP000252519"/>
    </source>
</evidence>
<evidence type="ECO:0000313" key="1">
    <source>
        <dbReference type="EMBL" id="RCN29099.1"/>
    </source>
</evidence>
<proteinExistence type="predicted"/>
<sequence length="98" mass="10982">MLWIAVFLNADPSLFRTQQLHTPEWGSRICSCSRSAADESTLQRVHVDAARIQMPHGIDHRTQQRLRHRHCSLPPAARLRPGNASLSAGQGVRTCLMT</sequence>
<accession>A0A368FDL9</accession>
<comment type="caution">
    <text evidence="1">The sequence shown here is derived from an EMBL/GenBank/DDBJ whole genome shotgun (WGS) entry which is preliminary data.</text>
</comment>
<keyword evidence="2" id="KW-1185">Reference proteome</keyword>
<dbReference type="Proteomes" id="UP000252519">
    <property type="component" value="Unassembled WGS sequence"/>
</dbReference>
<dbReference type="AlphaFoldDB" id="A0A368FDL9"/>
<dbReference type="EMBL" id="JOJR01002135">
    <property type="protein sequence ID" value="RCN29099.1"/>
    <property type="molecule type" value="Genomic_DNA"/>
</dbReference>
<gene>
    <name evidence="1" type="ORF">ANCCAN_25147</name>
</gene>